<evidence type="ECO:0000313" key="3">
    <source>
        <dbReference type="Proteomes" id="UP001256588"/>
    </source>
</evidence>
<feature type="compositionally biased region" description="Basic and acidic residues" evidence="1">
    <location>
        <begin position="159"/>
        <end position="169"/>
    </location>
</feature>
<name>A0ABU1XWX4_9GAMM</name>
<comment type="caution">
    <text evidence="2">The sequence shown here is derived from an EMBL/GenBank/DDBJ whole genome shotgun (WGS) entry which is preliminary data.</text>
</comment>
<proteinExistence type="predicted"/>
<organism evidence="2 3">
    <name type="scientific">Luteimonas terrae</name>
    <dbReference type="NCBI Taxonomy" id="1530191"/>
    <lineage>
        <taxon>Bacteria</taxon>
        <taxon>Pseudomonadati</taxon>
        <taxon>Pseudomonadota</taxon>
        <taxon>Gammaproteobacteria</taxon>
        <taxon>Lysobacterales</taxon>
        <taxon>Lysobacteraceae</taxon>
        <taxon>Luteimonas</taxon>
    </lineage>
</organism>
<gene>
    <name evidence="2" type="ORF">J2W68_001996</name>
</gene>
<protein>
    <submittedName>
        <fullName evidence="2">Uncharacterized protein</fullName>
    </submittedName>
</protein>
<evidence type="ECO:0000256" key="1">
    <source>
        <dbReference type="SAM" id="MobiDB-lite"/>
    </source>
</evidence>
<dbReference type="Proteomes" id="UP001256588">
    <property type="component" value="Unassembled WGS sequence"/>
</dbReference>
<reference evidence="2 3" key="1">
    <citation type="submission" date="2023-07" db="EMBL/GenBank/DDBJ databases">
        <title>Sorghum-associated microbial communities from plants grown in Nebraska, USA.</title>
        <authorList>
            <person name="Schachtman D."/>
        </authorList>
    </citation>
    <scope>NUCLEOTIDE SEQUENCE [LARGE SCALE GENOMIC DNA]</scope>
    <source>
        <strain evidence="2 3">4099</strain>
    </source>
</reference>
<feature type="region of interest" description="Disordered" evidence="1">
    <location>
        <begin position="159"/>
        <end position="182"/>
    </location>
</feature>
<keyword evidence="3" id="KW-1185">Reference proteome</keyword>
<evidence type="ECO:0000313" key="2">
    <source>
        <dbReference type="EMBL" id="MDR7193262.1"/>
    </source>
</evidence>
<dbReference type="RefSeq" id="WP_310235220.1">
    <property type="nucleotide sequence ID" value="NZ_JAVDWO010000007.1"/>
</dbReference>
<sequence length="217" mass="23433">MALMLLAGCQHDAGQGLVLQDDGMPNVDVTAATDADVATPARAGNRRFSGCGASFDIPGDWVPEQRAAGHWLLDRRMAAGRGLKAAVRCLPDQVIAPGTQFTEIDAVRDVLGYGPDTLYLGTSEYRGWVDGLPERPGVIALHQAEDHGPGRIEVAVWEDPNKRSPDDPPSKSQGLIEIRWSDDDPQQVAQYTALRTQITSSFSAPLPESGYDRTRSP</sequence>
<dbReference type="EMBL" id="JAVDWO010000007">
    <property type="protein sequence ID" value="MDR7193262.1"/>
    <property type="molecule type" value="Genomic_DNA"/>
</dbReference>
<accession>A0ABU1XWX4</accession>